<name>A0A2G9TKB6_TELCI</name>
<gene>
    <name evidence="5" type="ORF">TELCIR_20192</name>
</gene>
<protein>
    <submittedName>
        <fullName evidence="5">Uncharacterized protein</fullName>
    </submittedName>
</protein>
<accession>A0A2G9TKB6</accession>
<evidence type="ECO:0000256" key="4">
    <source>
        <dbReference type="PROSITE-ProRule" id="PRU01201"/>
    </source>
</evidence>
<dbReference type="PANTHER" id="PTHR45739">
    <property type="entry name" value="MATRIX PROTEIN, PUTATIVE-RELATED"/>
    <property type="match status" value="1"/>
</dbReference>
<proteinExistence type="predicted"/>
<evidence type="ECO:0000256" key="1">
    <source>
        <dbReference type="ARBA" id="ARBA00022729"/>
    </source>
</evidence>
<keyword evidence="6" id="KW-1185">Reference proteome</keyword>
<dbReference type="PANTHER" id="PTHR45739:SF8">
    <property type="entry name" value="FRAS1-RELATED EXTRACELLULAR MATRIX PROTEIN 1"/>
    <property type="match status" value="1"/>
</dbReference>
<evidence type="ECO:0000256" key="3">
    <source>
        <dbReference type="ARBA" id="ARBA00023180"/>
    </source>
</evidence>
<dbReference type="AlphaFoldDB" id="A0A2G9TKB6"/>
<evidence type="ECO:0000313" key="6">
    <source>
        <dbReference type="Proteomes" id="UP000230423"/>
    </source>
</evidence>
<feature type="non-terminal residue" evidence="5">
    <location>
        <position position="1"/>
    </location>
</feature>
<sequence length="179" mass="19888">NTTATPSIVVRRFSQRDVDLGRVQYIHSGSGSGRDTIQFNISSPHSTKGPYTLYVEIYEHHVSLTSALLNVVAGGSTVISSSVLNVTSSDREDYVVNVVEKPNYGWIVLDSWSTNNITSIESFSGADLRERRVVYVSDRDSPATRDSFSVAIPDRIYIRSSARSNGELCENVTVEYFKR</sequence>
<feature type="repeat" description="CSPG" evidence="4">
    <location>
        <begin position="60"/>
        <end position="153"/>
    </location>
</feature>
<dbReference type="GO" id="GO:0009653">
    <property type="term" value="P:anatomical structure morphogenesis"/>
    <property type="evidence" value="ECO:0007669"/>
    <property type="project" value="TreeGrafter"/>
</dbReference>
<dbReference type="EMBL" id="KZ361390">
    <property type="protein sequence ID" value="PIO58375.1"/>
    <property type="molecule type" value="Genomic_DNA"/>
</dbReference>
<dbReference type="InterPro" id="IPR039005">
    <property type="entry name" value="CSPG_rpt"/>
</dbReference>
<keyword evidence="1" id="KW-0732">Signal</keyword>
<dbReference type="InterPro" id="IPR051561">
    <property type="entry name" value="FRAS1_ECM"/>
</dbReference>
<evidence type="ECO:0000256" key="2">
    <source>
        <dbReference type="ARBA" id="ARBA00022737"/>
    </source>
</evidence>
<dbReference type="Proteomes" id="UP000230423">
    <property type="component" value="Unassembled WGS sequence"/>
</dbReference>
<organism evidence="5 6">
    <name type="scientific">Teladorsagia circumcincta</name>
    <name type="common">Brown stomach worm</name>
    <name type="synonym">Ostertagia circumcincta</name>
    <dbReference type="NCBI Taxonomy" id="45464"/>
    <lineage>
        <taxon>Eukaryota</taxon>
        <taxon>Metazoa</taxon>
        <taxon>Ecdysozoa</taxon>
        <taxon>Nematoda</taxon>
        <taxon>Chromadorea</taxon>
        <taxon>Rhabditida</taxon>
        <taxon>Rhabditina</taxon>
        <taxon>Rhabditomorpha</taxon>
        <taxon>Strongyloidea</taxon>
        <taxon>Trichostrongylidae</taxon>
        <taxon>Teladorsagia</taxon>
    </lineage>
</organism>
<keyword evidence="3" id="KW-0325">Glycoprotein</keyword>
<dbReference type="Pfam" id="PF16184">
    <property type="entry name" value="Cadherin_3"/>
    <property type="match status" value="2"/>
</dbReference>
<reference evidence="5 6" key="1">
    <citation type="submission" date="2015-09" db="EMBL/GenBank/DDBJ databases">
        <title>Draft genome of the parasitic nematode Teladorsagia circumcincta isolate WARC Sus (inbred).</title>
        <authorList>
            <person name="Mitreva M."/>
        </authorList>
    </citation>
    <scope>NUCLEOTIDE SEQUENCE [LARGE SCALE GENOMIC DNA]</scope>
    <source>
        <strain evidence="5 6">S</strain>
    </source>
</reference>
<dbReference type="OrthoDB" id="430044at2759"/>
<dbReference type="PROSITE" id="PS51854">
    <property type="entry name" value="CSPG"/>
    <property type="match status" value="1"/>
</dbReference>
<evidence type="ECO:0000313" key="5">
    <source>
        <dbReference type="EMBL" id="PIO58375.1"/>
    </source>
</evidence>
<keyword evidence="2" id="KW-0677">Repeat</keyword>